<dbReference type="Proteomes" id="UP000229641">
    <property type="component" value="Unassembled WGS sequence"/>
</dbReference>
<comment type="caution">
    <text evidence="2">The sequence shown here is derived from an EMBL/GenBank/DDBJ whole genome shotgun (WGS) entry which is preliminary data.</text>
</comment>
<dbReference type="Gene3D" id="2.40.10.220">
    <property type="entry name" value="predicted glycosyltransferase like domains"/>
    <property type="match status" value="1"/>
</dbReference>
<dbReference type="GO" id="GO:0035438">
    <property type="term" value="F:cyclic-di-GMP binding"/>
    <property type="evidence" value="ECO:0007669"/>
    <property type="project" value="InterPro"/>
</dbReference>
<dbReference type="AlphaFoldDB" id="A0A2H0LZ89"/>
<sequence>MREEVEMAYGGPDRREFMRVSKTFIVSYRVLQDIDNYDLSQTKNISAGGMLLTTNRLFRPGTVLAIDIRLPFLIEPLNLKGRVVNSKEVVKKLIYDTHLELVDIDSDTREAISKTVVFNLKKQEEEEK</sequence>
<dbReference type="InterPro" id="IPR009875">
    <property type="entry name" value="PilZ_domain"/>
</dbReference>
<reference evidence="2 3" key="1">
    <citation type="submission" date="2017-09" db="EMBL/GenBank/DDBJ databases">
        <title>Depth-based differentiation of microbial function through sediment-hosted aquifers and enrichment of novel symbionts in the deep terrestrial subsurface.</title>
        <authorList>
            <person name="Probst A.J."/>
            <person name="Ladd B."/>
            <person name="Jarett J.K."/>
            <person name="Geller-Mcgrath D.E."/>
            <person name="Sieber C.M."/>
            <person name="Emerson J.B."/>
            <person name="Anantharaman K."/>
            <person name="Thomas B.C."/>
            <person name="Malmstrom R."/>
            <person name="Stieglmeier M."/>
            <person name="Klingl A."/>
            <person name="Woyke T."/>
            <person name="Ryan C.M."/>
            <person name="Banfield J.F."/>
        </authorList>
    </citation>
    <scope>NUCLEOTIDE SEQUENCE [LARGE SCALE GENOMIC DNA]</scope>
    <source>
        <strain evidence="2">CG11_big_fil_rev_8_21_14_0_20_42_13</strain>
    </source>
</reference>
<evidence type="ECO:0000259" key="1">
    <source>
        <dbReference type="Pfam" id="PF07238"/>
    </source>
</evidence>
<evidence type="ECO:0000313" key="3">
    <source>
        <dbReference type="Proteomes" id="UP000229641"/>
    </source>
</evidence>
<organism evidence="2 3">
    <name type="scientific">Candidatus Ghiorseimicrobium undicola</name>
    <dbReference type="NCBI Taxonomy" id="1974746"/>
    <lineage>
        <taxon>Bacteria</taxon>
        <taxon>Pseudomonadati</taxon>
        <taxon>Candidatus Omnitrophota</taxon>
        <taxon>Candidatus Ghiorseimicrobium</taxon>
    </lineage>
</organism>
<proteinExistence type="predicted"/>
<dbReference type="EMBL" id="PCWA01000016">
    <property type="protein sequence ID" value="PIQ89743.1"/>
    <property type="molecule type" value="Genomic_DNA"/>
</dbReference>
<gene>
    <name evidence="2" type="ORF">COV72_01455</name>
</gene>
<dbReference type="Pfam" id="PF07238">
    <property type="entry name" value="PilZ"/>
    <property type="match status" value="1"/>
</dbReference>
<name>A0A2H0LZ89_9BACT</name>
<feature type="domain" description="PilZ" evidence="1">
    <location>
        <begin position="13"/>
        <end position="113"/>
    </location>
</feature>
<protein>
    <recommendedName>
        <fullName evidence="1">PilZ domain-containing protein</fullName>
    </recommendedName>
</protein>
<evidence type="ECO:0000313" key="2">
    <source>
        <dbReference type="EMBL" id="PIQ89743.1"/>
    </source>
</evidence>
<accession>A0A2H0LZ89</accession>
<dbReference type="SUPFAM" id="SSF141371">
    <property type="entry name" value="PilZ domain-like"/>
    <property type="match status" value="1"/>
</dbReference>